<dbReference type="Proteomes" id="UP000327157">
    <property type="component" value="Chromosome 15"/>
</dbReference>
<sequence length="176" mass="19843">MIDPINHCLSYEINENNIGFMSYVATMQLEPINGEEGGTGSRIEWLFVSDPVEGWKYEDLQVVYETYLELITKNMKNALLARDLESFTNLGFGNNYTLMSWHQNSTKQCHRCKAESPFDGDFVRQNMEKLTHRRGWVPDYAAKTNPGMRGMEIGVGRSTNLGRGVAVWAGRGVGGP</sequence>
<dbReference type="PANTHER" id="PTHR33789">
    <property type="entry name" value="LACHRYMATORY-FACTOR SYNTHASE"/>
    <property type="match status" value="1"/>
</dbReference>
<gene>
    <name evidence="1" type="ORF">D8674_015183</name>
</gene>
<keyword evidence="2" id="KW-1185">Reference proteome</keyword>
<proteinExistence type="predicted"/>
<accession>A0A5N5H834</accession>
<reference evidence="1 2" key="1">
    <citation type="submission" date="2019-09" db="EMBL/GenBank/DDBJ databases">
        <authorList>
            <person name="Ou C."/>
        </authorList>
    </citation>
    <scope>NUCLEOTIDE SEQUENCE [LARGE SCALE GENOMIC DNA]</scope>
    <source>
        <strain evidence="1">S2</strain>
        <tissue evidence="1">Leaf</tissue>
    </source>
</reference>
<dbReference type="InterPro" id="IPR023393">
    <property type="entry name" value="START-like_dom_sf"/>
</dbReference>
<dbReference type="InterPro" id="IPR053249">
    <property type="entry name" value="LFS"/>
</dbReference>
<name>A0A5N5H834_9ROSA</name>
<dbReference type="OrthoDB" id="1929286at2759"/>
<comment type="caution">
    <text evidence="1">The sequence shown here is derived from an EMBL/GenBank/DDBJ whole genome shotgun (WGS) entry which is preliminary data.</text>
</comment>
<dbReference type="EMBL" id="SMOL01000401">
    <property type="protein sequence ID" value="KAB2619314.1"/>
    <property type="molecule type" value="Genomic_DNA"/>
</dbReference>
<reference evidence="1 2" key="3">
    <citation type="submission" date="2019-11" db="EMBL/GenBank/DDBJ databases">
        <title>A de novo genome assembly of a pear dwarfing rootstock.</title>
        <authorList>
            <person name="Wang F."/>
            <person name="Wang J."/>
            <person name="Li S."/>
            <person name="Zhang Y."/>
            <person name="Fang M."/>
            <person name="Ma L."/>
            <person name="Zhao Y."/>
            <person name="Jiang S."/>
        </authorList>
    </citation>
    <scope>NUCLEOTIDE SEQUENCE [LARGE SCALE GENOMIC DNA]</scope>
    <source>
        <strain evidence="1">S2</strain>
        <tissue evidence="1">Leaf</tissue>
    </source>
</reference>
<protein>
    <submittedName>
        <fullName evidence="1">Lachrymatory-factor synthase</fullName>
    </submittedName>
</protein>
<dbReference type="SUPFAM" id="SSF55961">
    <property type="entry name" value="Bet v1-like"/>
    <property type="match status" value="1"/>
</dbReference>
<dbReference type="PANTHER" id="PTHR33789:SF11">
    <property type="entry name" value="OS05G0202300 PROTEIN"/>
    <property type="match status" value="1"/>
</dbReference>
<organism evidence="1 2">
    <name type="scientific">Pyrus ussuriensis x Pyrus communis</name>
    <dbReference type="NCBI Taxonomy" id="2448454"/>
    <lineage>
        <taxon>Eukaryota</taxon>
        <taxon>Viridiplantae</taxon>
        <taxon>Streptophyta</taxon>
        <taxon>Embryophyta</taxon>
        <taxon>Tracheophyta</taxon>
        <taxon>Spermatophyta</taxon>
        <taxon>Magnoliopsida</taxon>
        <taxon>eudicotyledons</taxon>
        <taxon>Gunneridae</taxon>
        <taxon>Pentapetalae</taxon>
        <taxon>rosids</taxon>
        <taxon>fabids</taxon>
        <taxon>Rosales</taxon>
        <taxon>Rosaceae</taxon>
        <taxon>Amygdaloideae</taxon>
        <taxon>Maleae</taxon>
        <taxon>Pyrus</taxon>
    </lineage>
</organism>
<evidence type="ECO:0000313" key="2">
    <source>
        <dbReference type="Proteomes" id="UP000327157"/>
    </source>
</evidence>
<dbReference type="Gene3D" id="3.30.530.20">
    <property type="match status" value="1"/>
</dbReference>
<dbReference type="AlphaFoldDB" id="A0A5N5H834"/>
<evidence type="ECO:0000313" key="1">
    <source>
        <dbReference type="EMBL" id="KAB2619314.1"/>
    </source>
</evidence>
<reference evidence="2" key="2">
    <citation type="submission" date="2019-10" db="EMBL/GenBank/DDBJ databases">
        <title>A de novo genome assembly of a pear dwarfing rootstock.</title>
        <authorList>
            <person name="Wang F."/>
            <person name="Wang J."/>
            <person name="Li S."/>
            <person name="Zhang Y."/>
            <person name="Fang M."/>
            <person name="Ma L."/>
            <person name="Zhao Y."/>
            <person name="Jiang S."/>
        </authorList>
    </citation>
    <scope>NUCLEOTIDE SEQUENCE [LARGE SCALE GENOMIC DNA]</scope>
</reference>